<keyword evidence="3" id="KW-1185">Reference proteome</keyword>
<dbReference type="Proteomes" id="UP000037035">
    <property type="component" value="Unassembled WGS sequence"/>
</dbReference>
<keyword evidence="1" id="KW-0472">Membrane</keyword>
<proteinExistence type="predicted"/>
<evidence type="ECO:0000313" key="3">
    <source>
        <dbReference type="Proteomes" id="UP000037035"/>
    </source>
</evidence>
<gene>
    <name evidence="2" type="ORF">VP01_1446g2</name>
</gene>
<protein>
    <submittedName>
        <fullName evidence="2">Uncharacterized protein</fullName>
    </submittedName>
</protein>
<keyword evidence="1" id="KW-0812">Transmembrane</keyword>
<feature type="transmembrane region" description="Helical" evidence="1">
    <location>
        <begin position="239"/>
        <end position="263"/>
    </location>
</feature>
<evidence type="ECO:0000256" key="1">
    <source>
        <dbReference type="SAM" id="Phobius"/>
    </source>
</evidence>
<dbReference type="VEuPathDB" id="FungiDB:VP01_1446g2"/>
<keyword evidence="1" id="KW-1133">Transmembrane helix</keyword>
<organism evidence="2 3">
    <name type="scientific">Puccinia sorghi</name>
    <dbReference type="NCBI Taxonomy" id="27349"/>
    <lineage>
        <taxon>Eukaryota</taxon>
        <taxon>Fungi</taxon>
        <taxon>Dikarya</taxon>
        <taxon>Basidiomycota</taxon>
        <taxon>Pucciniomycotina</taxon>
        <taxon>Pucciniomycetes</taxon>
        <taxon>Pucciniales</taxon>
        <taxon>Pucciniaceae</taxon>
        <taxon>Puccinia</taxon>
    </lineage>
</organism>
<accession>A0A0L6VK50</accession>
<reference evidence="2 3" key="1">
    <citation type="submission" date="2015-08" db="EMBL/GenBank/DDBJ databases">
        <title>Next Generation Sequencing and Analysis of the Genome of Puccinia sorghi L Schw, the Causal Agent of Maize Common Rust.</title>
        <authorList>
            <person name="Rochi L."/>
            <person name="Burguener G."/>
            <person name="Darino M."/>
            <person name="Turjanski A."/>
            <person name="Kreff E."/>
            <person name="Dieguez M.J."/>
            <person name="Sacco F."/>
        </authorList>
    </citation>
    <scope>NUCLEOTIDE SEQUENCE [LARGE SCALE GENOMIC DNA]</scope>
    <source>
        <strain evidence="2 3">RO10H11247</strain>
    </source>
</reference>
<comment type="caution">
    <text evidence="2">The sequence shown here is derived from an EMBL/GenBank/DDBJ whole genome shotgun (WGS) entry which is preliminary data.</text>
</comment>
<sequence length="432" mass="49115">MKQSNSLPKKILKLREVWESFLEGLILFVCYFFFFNSIPFFFFCHWLIIWLCSEIIIKKKKHNNRNIHSFHFIGTLCIYVYAFALRVVEKTGVDLVTEKDDMMATDSLQLAPVDTGQWSRRQALPASDQFGVLTERNREELHGCFVPTVEWTPLGSVTEYLILLSLYILFHFSVFSLVALHTVDLTTLIYIQIYLVTISEAKKQVSCPEQLGHKGSSLLLDLKRALTSMGRSNIRAFRMILLSGFICWRMIAEILLMFALSLLSGSLSLIPWCPGHQTKCKATSSGRLFRASLISVKMSAGLFPCYIRALIGAPPCCPWSTFRAEERGRSNCRHTAAPTPPFSESNELSVYILLQSLQEGQYALQNFWWPPQPLPSSFQGGILKLLGQSDQDFLEPEVGAFQASLPYQNSNLLKVPECGYHIYSWSVFAQKS</sequence>
<feature type="transmembrane region" description="Helical" evidence="1">
    <location>
        <begin position="69"/>
        <end position="88"/>
    </location>
</feature>
<dbReference type="AlphaFoldDB" id="A0A0L6VK50"/>
<feature type="transmembrane region" description="Helical" evidence="1">
    <location>
        <begin position="160"/>
        <end position="180"/>
    </location>
</feature>
<dbReference type="EMBL" id="LAVV01004965">
    <property type="protein sequence ID" value="KNZ61143.1"/>
    <property type="molecule type" value="Genomic_DNA"/>
</dbReference>
<name>A0A0L6VK50_9BASI</name>
<evidence type="ECO:0000313" key="2">
    <source>
        <dbReference type="EMBL" id="KNZ61143.1"/>
    </source>
</evidence>